<comment type="caution">
    <text evidence="5">The sequence shown here is derived from an EMBL/GenBank/DDBJ whole genome shotgun (WGS) entry which is preliminary data.</text>
</comment>
<keyword evidence="6" id="KW-1185">Reference proteome</keyword>
<evidence type="ECO:0000259" key="4">
    <source>
        <dbReference type="PROSITE" id="PS01124"/>
    </source>
</evidence>
<dbReference type="PANTHER" id="PTHR43280">
    <property type="entry name" value="ARAC-FAMILY TRANSCRIPTIONAL REGULATOR"/>
    <property type="match status" value="1"/>
</dbReference>
<dbReference type="InterPro" id="IPR014710">
    <property type="entry name" value="RmlC-like_jellyroll"/>
</dbReference>
<evidence type="ECO:0000313" key="5">
    <source>
        <dbReference type="EMBL" id="MBB5335390.1"/>
    </source>
</evidence>
<feature type="domain" description="HTH araC/xylS-type" evidence="4">
    <location>
        <begin position="174"/>
        <end position="272"/>
    </location>
</feature>
<evidence type="ECO:0000313" key="6">
    <source>
        <dbReference type="Proteomes" id="UP000559117"/>
    </source>
</evidence>
<proteinExistence type="predicted"/>
<dbReference type="Gene3D" id="2.60.120.10">
    <property type="entry name" value="Jelly Rolls"/>
    <property type="match status" value="1"/>
</dbReference>
<dbReference type="AlphaFoldDB" id="A0A840UGS7"/>
<dbReference type="GO" id="GO:0043565">
    <property type="term" value="F:sequence-specific DNA binding"/>
    <property type="evidence" value="ECO:0007669"/>
    <property type="project" value="InterPro"/>
</dbReference>
<dbReference type="PROSITE" id="PS01124">
    <property type="entry name" value="HTH_ARAC_FAMILY_2"/>
    <property type="match status" value="1"/>
</dbReference>
<evidence type="ECO:0000256" key="1">
    <source>
        <dbReference type="ARBA" id="ARBA00023015"/>
    </source>
</evidence>
<keyword evidence="2 5" id="KW-0238">DNA-binding</keyword>
<dbReference type="Gene3D" id="1.10.10.60">
    <property type="entry name" value="Homeodomain-like"/>
    <property type="match status" value="2"/>
</dbReference>
<dbReference type="InterPro" id="IPR009057">
    <property type="entry name" value="Homeodomain-like_sf"/>
</dbReference>
<accession>A0A840UGS7</accession>
<dbReference type="SMART" id="SM00342">
    <property type="entry name" value="HTH_ARAC"/>
    <property type="match status" value="1"/>
</dbReference>
<keyword evidence="3" id="KW-0804">Transcription</keyword>
<evidence type="ECO:0000256" key="2">
    <source>
        <dbReference type="ARBA" id="ARBA00023125"/>
    </source>
</evidence>
<dbReference type="SUPFAM" id="SSF46689">
    <property type="entry name" value="Homeodomain-like"/>
    <property type="match status" value="2"/>
</dbReference>
<dbReference type="InterPro" id="IPR020449">
    <property type="entry name" value="Tscrpt_reg_AraC-type_HTH"/>
</dbReference>
<dbReference type="PANTHER" id="PTHR43280:SF28">
    <property type="entry name" value="HTH-TYPE TRANSCRIPTIONAL ACTIVATOR RHAS"/>
    <property type="match status" value="1"/>
</dbReference>
<dbReference type="SUPFAM" id="SSF51215">
    <property type="entry name" value="Regulatory protein AraC"/>
    <property type="match status" value="1"/>
</dbReference>
<sequence>MNNFLDENNIKLNNSFYVDETYSKDHIHMVHSHKTLELLYIYSGCGRYFIGSREYAVNNGDIIICNANILHGESPLQKHTMQTYCYSYDNVKIKHLPINTLTLPEEKPLFVISKELLCHFNSLMPMIHNYFHKGNSQIAKHLSISLLYMLYNEILTHQKAKTTLSEQKNDNLVRNITAFIDDNYKENLTLEKISKTFHISPSRLSHVFKEETGLSPIQYAIHRRIGEAQSLLIESDAPIQDIEESLGFCSSVHFCMMFKKYIGITPKSYRQHFKRSCKK</sequence>
<dbReference type="EMBL" id="JACHFH010000004">
    <property type="protein sequence ID" value="MBB5335390.1"/>
    <property type="molecule type" value="Genomic_DNA"/>
</dbReference>
<reference evidence="5 6" key="1">
    <citation type="submission" date="2020-08" db="EMBL/GenBank/DDBJ databases">
        <title>Genomic Encyclopedia of Type Strains, Phase IV (KMG-IV): sequencing the most valuable type-strain genomes for metagenomic binning, comparative biology and taxonomic classification.</title>
        <authorList>
            <person name="Goeker M."/>
        </authorList>
    </citation>
    <scope>NUCLEOTIDE SEQUENCE [LARGE SCALE GENOMIC DNA]</scope>
    <source>
        <strain evidence="5 6">DSM 24661</strain>
    </source>
</reference>
<dbReference type="PRINTS" id="PR00032">
    <property type="entry name" value="HTHARAC"/>
</dbReference>
<dbReference type="Proteomes" id="UP000559117">
    <property type="component" value="Unassembled WGS sequence"/>
</dbReference>
<organism evidence="5 6">
    <name type="scientific">Pectinatus brassicae</name>
    <dbReference type="NCBI Taxonomy" id="862415"/>
    <lineage>
        <taxon>Bacteria</taxon>
        <taxon>Bacillati</taxon>
        <taxon>Bacillota</taxon>
        <taxon>Negativicutes</taxon>
        <taxon>Selenomonadales</taxon>
        <taxon>Selenomonadaceae</taxon>
        <taxon>Pectinatus</taxon>
    </lineage>
</organism>
<dbReference type="GO" id="GO:0003700">
    <property type="term" value="F:DNA-binding transcription factor activity"/>
    <property type="evidence" value="ECO:0007669"/>
    <property type="project" value="InterPro"/>
</dbReference>
<dbReference type="InterPro" id="IPR018060">
    <property type="entry name" value="HTH_AraC"/>
</dbReference>
<dbReference type="InterPro" id="IPR037923">
    <property type="entry name" value="HTH-like"/>
</dbReference>
<protein>
    <submittedName>
        <fullName evidence="5">AraC-like DNA-binding protein</fullName>
    </submittedName>
</protein>
<name>A0A840UGS7_9FIRM</name>
<dbReference type="Pfam" id="PF12833">
    <property type="entry name" value="HTH_18"/>
    <property type="match status" value="1"/>
</dbReference>
<keyword evidence="1" id="KW-0805">Transcription regulation</keyword>
<dbReference type="Pfam" id="PF02311">
    <property type="entry name" value="AraC_binding"/>
    <property type="match status" value="1"/>
</dbReference>
<gene>
    <name evidence="5" type="ORF">HNR32_000511</name>
</gene>
<dbReference type="InterPro" id="IPR003313">
    <property type="entry name" value="AraC-bd"/>
</dbReference>
<dbReference type="RefSeq" id="WP_183859324.1">
    <property type="nucleotide sequence ID" value="NZ_JACHFH010000004.1"/>
</dbReference>
<evidence type="ECO:0000256" key="3">
    <source>
        <dbReference type="ARBA" id="ARBA00023163"/>
    </source>
</evidence>